<feature type="domain" description="VOC" evidence="2">
    <location>
        <begin position="31"/>
        <end position="147"/>
    </location>
</feature>
<dbReference type="SUPFAM" id="SSF54593">
    <property type="entry name" value="Glyoxalase/Bleomycin resistance protein/Dihydroxybiphenyl dioxygenase"/>
    <property type="match status" value="2"/>
</dbReference>
<organism evidence="3 4">
    <name type="scientific">Edaphobacter acidisoli</name>
    <dbReference type="NCBI Taxonomy" id="2040573"/>
    <lineage>
        <taxon>Bacteria</taxon>
        <taxon>Pseudomonadati</taxon>
        <taxon>Acidobacteriota</taxon>
        <taxon>Terriglobia</taxon>
        <taxon>Terriglobales</taxon>
        <taxon>Acidobacteriaceae</taxon>
        <taxon>Edaphobacter</taxon>
    </lineage>
</organism>
<dbReference type="Pfam" id="PF00903">
    <property type="entry name" value="Glyoxalase"/>
    <property type="match status" value="1"/>
</dbReference>
<reference evidence="3" key="1">
    <citation type="journal article" date="2014" name="Int. J. Syst. Evol. Microbiol.">
        <title>Complete genome sequence of Corynebacterium casei LMG S-19264T (=DSM 44701T), isolated from a smear-ripened cheese.</title>
        <authorList>
            <consortium name="US DOE Joint Genome Institute (JGI-PGF)"/>
            <person name="Walter F."/>
            <person name="Albersmeier A."/>
            <person name="Kalinowski J."/>
            <person name="Ruckert C."/>
        </authorList>
    </citation>
    <scope>NUCLEOTIDE SEQUENCE</scope>
    <source>
        <strain evidence="3">CGMCC 1.15447</strain>
    </source>
</reference>
<accession>A0A916W7P8</accession>
<dbReference type="GO" id="GO:0004493">
    <property type="term" value="F:methylmalonyl-CoA epimerase activity"/>
    <property type="evidence" value="ECO:0007669"/>
    <property type="project" value="TreeGrafter"/>
</dbReference>
<dbReference type="Gene3D" id="2.60.120.200">
    <property type="match status" value="1"/>
</dbReference>
<dbReference type="PANTHER" id="PTHR43048:SF3">
    <property type="entry name" value="METHYLMALONYL-COA EPIMERASE, MITOCHONDRIAL"/>
    <property type="match status" value="1"/>
</dbReference>
<feature type="domain" description="VOC" evidence="2">
    <location>
        <begin position="172"/>
        <end position="299"/>
    </location>
</feature>
<dbReference type="InterPro" id="IPR029068">
    <property type="entry name" value="Glyas_Bleomycin-R_OHBP_Dase"/>
</dbReference>
<evidence type="ECO:0000259" key="2">
    <source>
        <dbReference type="PROSITE" id="PS51819"/>
    </source>
</evidence>
<dbReference type="EMBL" id="BMJB01000001">
    <property type="protein sequence ID" value="GGA73112.1"/>
    <property type="molecule type" value="Genomic_DNA"/>
</dbReference>
<dbReference type="InterPro" id="IPR037523">
    <property type="entry name" value="VOC_core"/>
</dbReference>
<evidence type="ECO:0000313" key="3">
    <source>
        <dbReference type="EMBL" id="GGA73112.1"/>
    </source>
</evidence>
<keyword evidence="1" id="KW-0479">Metal-binding</keyword>
<gene>
    <name evidence="3" type="ORF">GCM10011507_25920</name>
</gene>
<sequence length="526" mass="57745">MALIRRVLVSLVAGIFFVGAGAAADPLPLLGLARVTIRVSDLSQARTFYSGVAGFQDAYDVRSADGSIAAAYFKINDQQFLEVVPGLKPTQPRPMVGFAIRTDQLQKLHQMLKARGLHPGKIHLDQDGSRGFMLTDLPGQNLDYLEFVDYGPKSLAERTKGQNQDDHRLSTNLEHVGIIATDFDAAYNFYVKTLGFHEVWRRVAEDGKHVIIDHIQMPGPSGDFVELSNFGQSNKPLERKRAAGAAHLALTVADINATVEAVHARQSEMKLHSPRYGLDNRWNFNLFDPDSTRVEFMQVADPAHPAPAVVTTPANFQRAGGALGLFTEQSDIGDPALPGSASFDSAQNQYVVSGAGANIWGKKDEFHFVWRSISGDFSLTATVHFPKQEPPSHRKAALMARQSLDDDAPYADAVVHGSGLTELQFRETKGDATHAIRFPVDAPVQIRLERKDGWFTMYAGREGQPLQELGAYALKLNEPFYLGLGVCSHNAATLETAIFSNVSVEVFPKKQRKGKPAKRDEVKGEN</sequence>
<dbReference type="InterPro" id="IPR051785">
    <property type="entry name" value="MMCE/EMCE_epimerase"/>
</dbReference>
<dbReference type="AlphaFoldDB" id="A0A916W7P8"/>
<dbReference type="RefSeq" id="WP_188759641.1">
    <property type="nucleotide sequence ID" value="NZ_BMJB01000001.1"/>
</dbReference>
<reference evidence="3" key="2">
    <citation type="submission" date="2020-09" db="EMBL/GenBank/DDBJ databases">
        <authorList>
            <person name="Sun Q."/>
            <person name="Zhou Y."/>
        </authorList>
    </citation>
    <scope>NUCLEOTIDE SEQUENCE</scope>
    <source>
        <strain evidence="3">CGMCC 1.15447</strain>
    </source>
</reference>
<dbReference type="Proteomes" id="UP000648801">
    <property type="component" value="Unassembled WGS sequence"/>
</dbReference>
<proteinExistence type="predicted"/>
<comment type="caution">
    <text evidence="3">The sequence shown here is derived from an EMBL/GenBank/DDBJ whole genome shotgun (WGS) entry which is preliminary data.</text>
</comment>
<dbReference type="PANTHER" id="PTHR43048">
    <property type="entry name" value="METHYLMALONYL-COA EPIMERASE"/>
    <property type="match status" value="1"/>
</dbReference>
<protein>
    <recommendedName>
        <fullName evidence="2">VOC domain-containing protein</fullName>
    </recommendedName>
</protein>
<dbReference type="Gene3D" id="3.10.180.10">
    <property type="entry name" value="2,3-Dihydroxybiphenyl 1,2-Dioxygenase, domain 1"/>
    <property type="match status" value="2"/>
</dbReference>
<dbReference type="GO" id="GO:0046491">
    <property type="term" value="P:L-methylmalonyl-CoA metabolic process"/>
    <property type="evidence" value="ECO:0007669"/>
    <property type="project" value="TreeGrafter"/>
</dbReference>
<dbReference type="GO" id="GO:0046872">
    <property type="term" value="F:metal ion binding"/>
    <property type="evidence" value="ECO:0007669"/>
    <property type="project" value="UniProtKB-KW"/>
</dbReference>
<keyword evidence="4" id="KW-1185">Reference proteome</keyword>
<evidence type="ECO:0000313" key="4">
    <source>
        <dbReference type="Proteomes" id="UP000648801"/>
    </source>
</evidence>
<dbReference type="PROSITE" id="PS51819">
    <property type="entry name" value="VOC"/>
    <property type="match status" value="2"/>
</dbReference>
<dbReference type="InterPro" id="IPR004360">
    <property type="entry name" value="Glyas_Fos-R_dOase_dom"/>
</dbReference>
<name>A0A916W7P8_9BACT</name>
<dbReference type="CDD" id="cd06587">
    <property type="entry name" value="VOC"/>
    <property type="match status" value="1"/>
</dbReference>
<evidence type="ECO:0000256" key="1">
    <source>
        <dbReference type="ARBA" id="ARBA00022723"/>
    </source>
</evidence>